<dbReference type="AlphaFoldDB" id="A0A0L0P206"/>
<name>A0A0L0P206_CANAR</name>
<dbReference type="VEuPathDB" id="FungiDB:QG37_02868"/>
<comment type="caution">
    <text evidence="1">The sequence shown here is derived from an EMBL/GenBank/DDBJ whole genome shotgun (WGS) entry which is preliminary data.</text>
</comment>
<gene>
    <name evidence="1" type="ORF">QG37_02868</name>
</gene>
<evidence type="ECO:0000313" key="1">
    <source>
        <dbReference type="EMBL" id="KNE00315.1"/>
    </source>
</evidence>
<sequence>MAIRCVEKTKYEWKGGQEGEILDLLWGYVYGAVWRQVEQ</sequence>
<protein>
    <submittedName>
        <fullName evidence="1">Uncharacterized protein</fullName>
    </submittedName>
</protein>
<dbReference type="EMBL" id="LGST01000019">
    <property type="protein sequence ID" value="KNE00315.1"/>
    <property type="molecule type" value="Genomic_DNA"/>
</dbReference>
<evidence type="ECO:0000313" key="2">
    <source>
        <dbReference type="Proteomes" id="UP000037122"/>
    </source>
</evidence>
<accession>A0A0L0P206</accession>
<reference evidence="2" key="1">
    <citation type="journal article" date="2015" name="BMC Genomics">
        <title>Draft genome of a commonly misdiagnosed multidrug resistant pathogen Candida auris.</title>
        <authorList>
            <person name="Chatterjee S."/>
            <person name="Alampalli S.V."/>
            <person name="Nageshan R.K."/>
            <person name="Chettiar S.T."/>
            <person name="Joshi S."/>
            <person name="Tatu U.S."/>
        </authorList>
    </citation>
    <scope>NUCLEOTIDE SEQUENCE [LARGE SCALE GENOMIC DNA]</scope>
    <source>
        <strain evidence="2">6684</strain>
    </source>
</reference>
<dbReference type="Proteomes" id="UP000037122">
    <property type="component" value="Unassembled WGS sequence"/>
</dbReference>
<organism evidence="1 2">
    <name type="scientific">Candidozyma auris</name>
    <name type="common">Yeast</name>
    <name type="synonym">Candida auris</name>
    <dbReference type="NCBI Taxonomy" id="498019"/>
    <lineage>
        <taxon>Eukaryota</taxon>
        <taxon>Fungi</taxon>
        <taxon>Dikarya</taxon>
        <taxon>Ascomycota</taxon>
        <taxon>Saccharomycotina</taxon>
        <taxon>Pichiomycetes</taxon>
        <taxon>Metschnikowiaceae</taxon>
        <taxon>Candidozyma</taxon>
    </lineage>
</organism>
<proteinExistence type="predicted"/>